<dbReference type="GO" id="GO:0042834">
    <property type="term" value="F:peptidoglycan binding"/>
    <property type="evidence" value="ECO:0007669"/>
    <property type="project" value="InterPro"/>
</dbReference>
<dbReference type="RefSeq" id="WP_009206631.1">
    <property type="nucleotide sequence ID" value="NC_022357.1"/>
</dbReference>
<dbReference type="InterPro" id="IPR036680">
    <property type="entry name" value="SPOR-like_sf"/>
</dbReference>
<dbReference type="Pfam" id="PF13401">
    <property type="entry name" value="AAA_22"/>
    <property type="match status" value="1"/>
</dbReference>
<name>S6AF07_SULDS</name>
<dbReference type="SUPFAM" id="SSF52540">
    <property type="entry name" value="P-loop containing nucleoside triphosphate hydrolases"/>
    <property type="match status" value="1"/>
</dbReference>
<dbReference type="Gene3D" id="3.30.70.1070">
    <property type="entry name" value="Sporulation related repeat"/>
    <property type="match status" value="1"/>
</dbReference>
<dbReference type="PANTHER" id="PTHR35894">
    <property type="entry name" value="GENERAL SECRETION PATHWAY PROTEIN A-RELATED"/>
    <property type="match status" value="1"/>
</dbReference>
<dbReference type="AlphaFoldDB" id="S6AF07"/>
<dbReference type="HOGENOM" id="CLU_024125_2_2_4"/>
<dbReference type="InterPro" id="IPR052026">
    <property type="entry name" value="ExeA_AAA_ATPase_DNA-bind"/>
</dbReference>
<dbReference type="InterPro" id="IPR027417">
    <property type="entry name" value="P-loop_NTPase"/>
</dbReference>
<evidence type="ECO:0000313" key="3">
    <source>
        <dbReference type="Proteomes" id="UP000015559"/>
    </source>
</evidence>
<organism evidence="2 3">
    <name type="scientific">Sulfuricella denitrificans (strain DSM 22764 / NBRC 105220 / skB26)</name>
    <dbReference type="NCBI Taxonomy" id="1163617"/>
    <lineage>
        <taxon>Bacteria</taxon>
        <taxon>Pseudomonadati</taxon>
        <taxon>Pseudomonadota</taxon>
        <taxon>Betaproteobacteria</taxon>
        <taxon>Nitrosomonadales</taxon>
        <taxon>Sulfuricellaceae</taxon>
        <taxon>Sulfuricella</taxon>
    </lineage>
</organism>
<proteinExistence type="predicted"/>
<dbReference type="InterPro" id="IPR049945">
    <property type="entry name" value="AAA_22"/>
</dbReference>
<evidence type="ECO:0000313" key="2">
    <source>
        <dbReference type="EMBL" id="BAN34421.1"/>
    </source>
</evidence>
<reference evidence="2 3" key="1">
    <citation type="journal article" date="2012" name="Appl. Environ. Microbiol.">
        <title>Draft genome sequence of a psychrotolerant sulfur-oxidizing bacterium, Sulfuricella denitrificans skB26, and proteomic insights into cold adaptation.</title>
        <authorList>
            <person name="Watanabe T."/>
            <person name="Kojima H."/>
            <person name="Fukui M."/>
        </authorList>
    </citation>
    <scope>NUCLEOTIDE SEQUENCE [LARGE SCALE GENOMIC DNA]</scope>
    <source>
        <strain evidence="3">skB26</strain>
    </source>
</reference>
<keyword evidence="3" id="KW-1185">Reference proteome</keyword>
<accession>S6AF07</accession>
<dbReference type="Proteomes" id="UP000015559">
    <property type="component" value="Chromosome"/>
</dbReference>
<dbReference type="eggNOG" id="COG3267">
    <property type="taxonomic scope" value="Bacteria"/>
</dbReference>
<evidence type="ECO:0000259" key="1">
    <source>
        <dbReference type="Pfam" id="PF13401"/>
    </source>
</evidence>
<dbReference type="Gene3D" id="3.40.50.300">
    <property type="entry name" value="P-loop containing nucleotide triphosphate hydrolases"/>
    <property type="match status" value="1"/>
</dbReference>
<dbReference type="GO" id="GO:0016887">
    <property type="term" value="F:ATP hydrolysis activity"/>
    <property type="evidence" value="ECO:0007669"/>
    <property type="project" value="InterPro"/>
</dbReference>
<gene>
    <name evidence="2" type="ORF">SCD_n00574</name>
</gene>
<sequence length="466" mass="50921">MYLDHFGLNQPPFKITPNTEFFYTGGNRGAILDALLYAITHGEGIVKVTGEIGSGKTMLCRMLESMLPDNVEAIYLANPSLNRDEVFHAIAGELGLATEGKRGGEIMRLMQNCLIEKHAASKQVVLLVEEAQAMPLDTLEEIRLLSNLETAHHKLLQIVLFGQPELDDHLNLPQMRQLKERITHGFKVPPLDHKDIPEYLMFRMRAAGYHGPNVFSTGAIKLITSASQGITRRINVLADKALLAAFSENTHNIQPKHIKAAIKDSEFAPPSRAGVLKKIGIAATLIGAGIALSAGWQHLAGDQPRQPEKTTAAPTPQPVTALTAMTAPPSPVAEEKPAPANAIPSAQQNAAPTSTTLLQQRLEATQAWLAGTEGGQYTVQLMLTDSDATARMEQILEKISREIDLGQIYIYPTSITAKHQFGITLGSFSTRIEAQASIDKLPRDYKANRPMLRTIKGIQDEMAKQK</sequence>
<dbReference type="STRING" id="1163617.SCD_n00574"/>
<dbReference type="OrthoDB" id="9783370at2"/>
<dbReference type="KEGG" id="sdr:SCD_n00574"/>
<dbReference type="eggNOG" id="COG3266">
    <property type="taxonomic scope" value="Bacteria"/>
</dbReference>
<protein>
    <submittedName>
        <fullName evidence="2">Sporulation domain-containing protein</fullName>
    </submittedName>
</protein>
<feature type="domain" description="ORC1/DEAH AAA+ ATPase" evidence="1">
    <location>
        <begin position="41"/>
        <end position="168"/>
    </location>
</feature>
<dbReference type="EMBL" id="AP013066">
    <property type="protein sequence ID" value="BAN34421.1"/>
    <property type="molecule type" value="Genomic_DNA"/>
</dbReference>
<dbReference type="PANTHER" id="PTHR35894:SF1">
    <property type="entry name" value="PHOSPHORIBULOKINASE _ URIDINE KINASE FAMILY"/>
    <property type="match status" value="1"/>
</dbReference>